<dbReference type="InterPro" id="IPR029058">
    <property type="entry name" value="AB_hydrolase_fold"/>
</dbReference>
<keyword evidence="1" id="KW-0378">Hydrolase</keyword>
<dbReference type="PIRSF" id="PIRSF033909">
    <property type="entry name" value="UCP033909"/>
    <property type="match status" value="1"/>
</dbReference>
<dbReference type="Pfam" id="PF05990">
    <property type="entry name" value="DUF900"/>
    <property type="match status" value="1"/>
</dbReference>
<proteinExistence type="predicted"/>
<dbReference type="InterPro" id="IPR010297">
    <property type="entry name" value="DUF900_hydrolase"/>
</dbReference>
<dbReference type="GO" id="GO:0016787">
    <property type="term" value="F:hydrolase activity"/>
    <property type="evidence" value="ECO:0007669"/>
    <property type="project" value="UniProtKB-KW"/>
</dbReference>
<evidence type="ECO:0000313" key="1">
    <source>
        <dbReference type="EMBL" id="MCP8938235.1"/>
    </source>
</evidence>
<gene>
    <name evidence="1" type="ORF">NK718_06885</name>
</gene>
<evidence type="ECO:0000313" key="2">
    <source>
        <dbReference type="Proteomes" id="UP001205890"/>
    </source>
</evidence>
<keyword evidence="2" id="KW-1185">Reference proteome</keyword>
<sequence>MSPARWGEARQTRLARLAGLALAVSCQVGCASPPPGMLVPNDQAGVAARVDILAATTRAPAEEPGMLFSGERGQGLSYTNVVVAVPPEREPGSLPVPTSPPGNPEREFTVATVAPLDEKGVGRWFESHAGRPRRVFVFVHGYNTRFDRAVFRFAQLAHDADADAAPVLFSWPSRGRLLDYRRDADNASYSRSDLAKLLAIAAASPKVGEITILAHSLGSWVAVEAVRQLALSGRKDIAKINNLILASPDLDVGVFRRQVEDMGPRRPHVTLFVAQNDRALWLSGVLSRGKTRLGAIDPSQDEYREQLAGLGGITVLDLTALRSNDRINHDLFAQSPAMVRLVGDRLIKGQVVTDEDVDGAWAAEALGSATGMVVSAPLLVLRAVAPD</sequence>
<organism evidence="1 2">
    <name type="scientific">Alsobacter ponti</name>
    <dbReference type="NCBI Taxonomy" id="2962936"/>
    <lineage>
        <taxon>Bacteria</taxon>
        <taxon>Pseudomonadati</taxon>
        <taxon>Pseudomonadota</taxon>
        <taxon>Alphaproteobacteria</taxon>
        <taxon>Hyphomicrobiales</taxon>
        <taxon>Alsobacteraceae</taxon>
        <taxon>Alsobacter</taxon>
    </lineage>
</organism>
<name>A0ABT1L9T1_9HYPH</name>
<dbReference type="Proteomes" id="UP001205890">
    <property type="component" value="Unassembled WGS sequence"/>
</dbReference>
<comment type="caution">
    <text evidence="1">The sequence shown here is derived from an EMBL/GenBank/DDBJ whole genome shotgun (WGS) entry which is preliminary data.</text>
</comment>
<dbReference type="SUPFAM" id="SSF53474">
    <property type="entry name" value="alpha/beta-Hydrolases"/>
    <property type="match status" value="1"/>
</dbReference>
<reference evidence="1 2" key="1">
    <citation type="submission" date="2022-07" db="EMBL/GenBank/DDBJ databases">
        <authorList>
            <person name="Li W.-J."/>
            <person name="Deng Q.-Q."/>
        </authorList>
    </citation>
    <scope>NUCLEOTIDE SEQUENCE [LARGE SCALE GENOMIC DNA]</scope>
    <source>
        <strain evidence="1 2">SYSU M60028</strain>
    </source>
</reference>
<dbReference type="PANTHER" id="PTHR36513:SF1">
    <property type="entry name" value="TRANSMEMBRANE PROTEIN"/>
    <property type="match status" value="1"/>
</dbReference>
<dbReference type="Gene3D" id="3.40.50.1820">
    <property type="entry name" value="alpha/beta hydrolase"/>
    <property type="match status" value="1"/>
</dbReference>
<dbReference type="EMBL" id="JANCLU010000005">
    <property type="protein sequence ID" value="MCP8938235.1"/>
    <property type="molecule type" value="Genomic_DNA"/>
</dbReference>
<accession>A0ABT1L9T1</accession>
<dbReference type="RefSeq" id="WP_254739961.1">
    <property type="nucleotide sequence ID" value="NZ_JANCLU010000005.1"/>
</dbReference>
<protein>
    <submittedName>
        <fullName evidence="1">Alpha/beta fold hydrolase</fullName>
    </submittedName>
</protein>
<dbReference type="InterPro" id="IPR014586">
    <property type="entry name" value="UCP033909"/>
</dbReference>
<dbReference type="PANTHER" id="PTHR36513">
    <property type="entry name" value="ABC TRANSMEMBRANE TYPE-1 DOMAIN-CONTAINING PROTEIN"/>
    <property type="match status" value="1"/>
</dbReference>